<gene>
    <name evidence="1" type="ORF">CURHAP_LOCUS2145</name>
</gene>
<evidence type="ECO:0000313" key="2">
    <source>
        <dbReference type="Proteomes" id="UP000507222"/>
    </source>
</evidence>
<organism evidence="1 2">
    <name type="scientific">Prunus armeniaca</name>
    <name type="common">Apricot</name>
    <name type="synonym">Armeniaca vulgaris</name>
    <dbReference type="NCBI Taxonomy" id="36596"/>
    <lineage>
        <taxon>Eukaryota</taxon>
        <taxon>Viridiplantae</taxon>
        <taxon>Streptophyta</taxon>
        <taxon>Embryophyta</taxon>
        <taxon>Tracheophyta</taxon>
        <taxon>Spermatophyta</taxon>
        <taxon>Magnoliopsida</taxon>
        <taxon>eudicotyledons</taxon>
        <taxon>Gunneridae</taxon>
        <taxon>Pentapetalae</taxon>
        <taxon>rosids</taxon>
        <taxon>fabids</taxon>
        <taxon>Rosales</taxon>
        <taxon>Rosaceae</taxon>
        <taxon>Amygdaloideae</taxon>
        <taxon>Amygdaleae</taxon>
        <taxon>Prunus</taxon>
    </lineage>
</organism>
<dbReference type="Proteomes" id="UP000507222">
    <property type="component" value="Unassembled WGS sequence"/>
</dbReference>
<dbReference type="AlphaFoldDB" id="A0A6J5TGM9"/>
<proteinExistence type="predicted"/>
<accession>A0A6J5TGM9</accession>
<reference evidence="1 2" key="1">
    <citation type="submission" date="2020-05" db="EMBL/GenBank/DDBJ databases">
        <authorList>
            <person name="Campoy J."/>
            <person name="Schneeberger K."/>
            <person name="Spophaly S."/>
        </authorList>
    </citation>
    <scope>NUCLEOTIDE SEQUENCE [LARGE SCALE GENOMIC DNA]</scope>
    <source>
        <strain evidence="1">PruArmRojPasFocal</strain>
    </source>
</reference>
<name>A0A6J5TGM9_PRUAR</name>
<dbReference type="EMBL" id="CAEKDK010000001">
    <property type="protein sequence ID" value="CAB4262749.1"/>
    <property type="molecule type" value="Genomic_DNA"/>
</dbReference>
<protein>
    <submittedName>
        <fullName evidence="1">Uncharacterized protein</fullName>
    </submittedName>
</protein>
<evidence type="ECO:0000313" key="1">
    <source>
        <dbReference type="EMBL" id="CAB4262749.1"/>
    </source>
</evidence>
<sequence length="115" mass="13329">MSFYGFSRLRHFDFGRSNLVSLLPFQQLLPFGEARIFRLWVPIVDSPLPFGKGVLVKFLRRRCRSWLADSFQSTRGADGHVTGLLKRNIFLMGMNPFFWVSRSIRWLGTVSMATL</sequence>